<organism evidence="9 10">
    <name type="scientific">Colletotrichum plurivorum</name>
    <dbReference type="NCBI Taxonomy" id="2175906"/>
    <lineage>
        <taxon>Eukaryota</taxon>
        <taxon>Fungi</taxon>
        <taxon>Dikarya</taxon>
        <taxon>Ascomycota</taxon>
        <taxon>Pezizomycotina</taxon>
        <taxon>Sordariomycetes</taxon>
        <taxon>Hypocreomycetidae</taxon>
        <taxon>Glomerellales</taxon>
        <taxon>Glomerellaceae</taxon>
        <taxon>Colletotrichum</taxon>
        <taxon>Colletotrichum orchidearum species complex</taxon>
    </lineage>
</organism>
<proteinExistence type="inferred from homology"/>
<evidence type="ECO:0000256" key="7">
    <source>
        <dbReference type="SAM" id="Phobius"/>
    </source>
</evidence>
<dbReference type="PANTHER" id="PTHR33048:SF96">
    <property type="entry name" value="INTEGRAL MEMBRANE PROTEIN"/>
    <property type="match status" value="1"/>
</dbReference>
<feature type="transmembrane region" description="Helical" evidence="7">
    <location>
        <begin position="54"/>
        <end position="74"/>
    </location>
</feature>
<evidence type="ECO:0000313" key="10">
    <source>
        <dbReference type="Proteomes" id="UP000654918"/>
    </source>
</evidence>
<feature type="compositionally biased region" description="Polar residues" evidence="6">
    <location>
        <begin position="348"/>
        <end position="357"/>
    </location>
</feature>
<comment type="similarity">
    <text evidence="5">Belongs to the SAT4 family.</text>
</comment>
<feature type="compositionally biased region" description="Basic and acidic residues" evidence="6">
    <location>
        <begin position="326"/>
        <end position="336"/>
    </location>
</feature>
<keyword evidence="10" id="KW-1185">Reference proteome</keyword>
<evidence type="ECO:0000256" key="6">
    <source>
        <dbReference type="SAM" id="MobiDB-lite"/>
    </source>
</evidence>
<protein>
    <submittedName>
        <fullName evidence="9">Integral membrane protein</fullName>
    </submittedName>
</protein>
<dbReference type="GO" id="GO:0016020">
    <property type="term" value="C:membrane"/>
    <property type="evidence" value="ECO:0007669"/>
    <property type="project" value="UniProtKB-SubCell"/>
</dbReference>
<dbReference type="InterPro" id="IPR052337">
    <property type="entry name" value="SAT4-like"/>
</dbReference>
<feature type="compositionally biased region" description="Basic and acidic residues" evidence="6">
    <location>
        <begin position="446"/>
        <end position="469"/>
    </location>
</feature>
<feature type="transmembrane region" description="Helical" evidence="7">
    <location>
        <begin position="241"/>
        <end position="261"/>
    </location>
</feature>
<comment type="caution">
    <text evidence="9">The sequence shown here is derived from an EMBL/GenBank/DDBJ whole genome shotgun (WGS) entry which is preliminary data.</text>
</comment>
<dbReference type="InterPro" id="IPR049326">
    <property type="entry name" value="Rhodopsin_dom_fungi"/>
</dbReference>
<evidence type="ECO:0000256" key="1">
    <source>
        <dbReference type="ARBA" id="ARBA00004141"/>
    </source>
</evidence>
<feature type="transmembrane region" description="Helical" evidence="7">
    <location>
        <begin position="20"/>
        <end position="42"/>
    </location>
</feature>
<accession>A0A8H6KT77</accession>
<dbReference type="PANTHER" id="PTHR33048">
    <property type="entry name" value="PTH11-LIKE INTEGRAL MEMBRANE PROTEIN (AFU_ORTHOLOGUE AFUA_5G11245)"/>
    <property type="match status" value="1"/>
</dbReference>
<keyword evidence="3 7" id="KW-1133">Transmembrane helix</keyword>
<evidence type="ECO:0000256" key="3">
    <source>
        <dbReference type="ARBA" id="ARBA00022989"/>
    </source>
</evidence>
<feature type="transmembrane region" description="Helical" evidence="7">
    <location>
        <begin position="155"/>
        <end position="177"/>
    </location>
</feature>
<evidence type="ECO:0000256" key="2">
    <source>
        <dbReference type="ARBA" id="ARBA00022692"/>
    </source>
</evidence>
<feature type="region of interest" description="Disordered" evidence="6">
    <location>
        <begin position="316"/>
        <end position="418"/>
    </location>
</feature>
<feature type="domain" description="Rhodopsin" evidence="8">
    <location>
        <begin position="38"/>
        <end position="303"/>
    </location>
</feature>
<comment type="subcellular location">
    <subcellularLocation>
        <location evidence="1">Membrane</location>
        <topology evidence="1">Multi-pass membrane protein</topology>
    </subcellularLocation>
</comment>
<evidence type="ECO:0000259" key="8">
    <source>
        <dbReference type="Pfam" id="PF20684"/>
    </source>
</evidence>
<feature type="region of interest" description="Disordered" evidence="6">
    <location>
        <begin position="442"/>
        <end position="469"/>
    </location>
</feature>
<evidence type="ECO:0000256" key="5">
    <source>
        <dbReference type="ARBA" id="ARBA00038359"/>
    </source>
</evidence>
<dbReference type="Pfam" id="PF20684">
    <property type="entry name" value="Fung_rhodopsin"/>
    <property type="match status" value="1"/>
</dbReference>
<dbReference type="Proteomes" id="UP000654918">
    <property type="component" value="Unassembled WGS sequence"/>
</dbReference>
<evidence type="ECO:0000256" key="4">
    <source>
        <dbReference type="ARBA" id="ARBA00023136"/>
    </source>
</evidence>
<evidence type="ECO:0000313" key="9">
    <source>
        <dbReference type="EMBL" id="KAF6836863.1"/>
    </source>
</evidence>
<feature type="transmembrane region" description="Helical" evidence="7">
    <location>
        <begin position="128"/>
        <end position="148"/>
    </location>
</feature>
<gene>
    <name evidence="9" type="ORF">CPLU01_03444</name>
</gene>
<feature type="transmembrane region" description="Helical" evidence="7">
    <location>
        <begin position="207"/>
        <end position="229"/>
    </location>
</feature>
<keyword evidence="4 7" id="KW-0472">Membrane</keyword>
<name>A0A8H6KT77_9PEZI</name>
<dbReference type="EMBL" id="WIGO01000029">
    <property type="protein sequence ID" value="KAF6836863.1"/>
    <property type="molecule type" value="Genomic_DNA"/>
</dbReference>
<dbReference type="AlphaFoldDB" id="A0A8H6KT77"/>
<keyword evidence="2 7" id="KW-0812">Transmembrane</keyword>
<reference evidence="9" key="1">
    <citation type="journal article" date="2020" name="Phytopathology">
        <title>Genome Sequence Resources of Colletotrichum truncatum, C. plurivorum, C. musicola, and C. sojae: Four Species Pathogenic to Soybean (Glycine max).</title>
        <authorList>
            <person name="Rogerio F."/>
            <person name="Boufleur T.R."/>
            <person name="Ciampi-Guillardi M."/>
            <person name="Sukno S.A."/>
            <person name="Thon M.R."/>
            <person name="Massola Junior N.S."/>
            <person name="Baroncelli R."/>
        </authorList>
    </citation>
    <scope>NUCLEOTIDE SEQUENCE</scope>
    <source>
        <strain evidence="9">LFN00145</strain>
    </source>
</reference>
<sequence length="469" mass="51025">MDASLYARTGHDDIQNRGMQLFAVQLAFLIAAGLFTLARAYVKVCIVKSVAVDDWLIFGAMVIHATPTALPNLIPQADSPVPPQLMYTVYGGVALHGITNGATGKHITELTVEQAAVSLRAWYICEVLYSPITLAIRTSICFLLLRLAVSRVHRWIIYVNLAVVWAISIAFFLIMTLQCMPPSYFWRQLYGDPGSCINLNIVPDATIAHSVISALSDWCIGLLPIALLWNVNLNRRTKALVAVLLSMGMVAGVALIVRIPYVKRLAISADFLYETIDVAIWSVMEPALGIIAASVTSMRPLFQGWGFGWSSNSKHSRPSGAAWPDSEGRPAAHKEGPISPRVKGTAAFSENTNSTGRRTYDDIERALSSPAGSDIELNKTAAAAASRGSAENEYPESRPSSDLGQRGGQMPRQEAQGRPVINVRTTIDITTHPIGHVLPQVTCVSDKSDDDERRETQLERADHRVAPGA</sequence>